<gene>
    <name evidence="2" type="ORF">ALEPTO_LOCUS1238</name>
</gene>
<proteinExistence type="predicted"/>
<accession>A0A9N8VNA4</accession>
<comment type="caution">
    <text evidence="2">The sequence shown here is derived from an EMBL/GenBank/DDBJ whole genome shotgun (WGS) entry which is preliminary data.</text>
</comment>
<dbReference type="Proteomes" id="UP000789508">
    <property type="component" value="Unassembled WGS sequence"/>
</dbReference>
<feature type="region of interest" description="Disordered" evidence="1">
    <location>
        <begin position="1"/>
        <end position="33"/>
    </location>
</feature>
<protein>
    <submittedName>
        <fullName evidence="2">14368_t:CDS:1</fullName>
    </submittedName>
</protein>
<feature type="compositionally biased region" description="Polar residues" evidence="1">
    <location>
        <begin position="1"/>
        <end position="26"/>
    </location>
</feature>
<organism evidence="2 3">
    <name type="scientific">Ambispora leptoticha</name>
    <dbReference type="NCBI Taxonomy" id="144679"/>
    <lineage>
        <taxon>Eukaryota</taxon>
        <taxon>Fungi</taxon>
        <taxon>Fungi incertae sedis</taxon>
        <taxon>Mucoromycota</taxon>
        <taxon>Glomeromycotina</taxon>
        <taxon>Glomeromycetes</taxon>
        <taxon>Archaeosporales</taxon>
        <taxon>Ambisporaceae</taxon>
        <taxon>Ambispora</taxon>
    </lineage>
</organism>
<dbReference type="EMBL" id="CAJVPS010000125">
    <property type="protein sequence ID" value="CAG8455147.1"/>
    <property type="molecule type" value="Genomic_DNA"/>
</dbReference>
<name>A0A9N8VNA4_9GLOM</name>
<feature type="compositionally biased region" description="Polar residues" evidence="1">
    <location>
        <begin position="135"/>
        <end position="150"/>
    </location>
</feature>
<evidence type="ECO:0000256" key="1">
    <source>
        <dbReference type="SAM" id="MobiDB-lite"/>
    </source>
</evidence>
<reference evidence="2" key="1">
    <citation type="submission" date="2021-06" db="EMBL/GenBank/DDBJ databases">
        <authorList>
            <person name="Kallberg Y."/>
            <person name="Tangrot J."/>
            <person name="Rosling A."/>
        </authorList>
    </citation>
    <scope>NUCLEOTIDE SEQUENCE</scope>
    <source>
        <strain evidence="2">FL130A</strain>
    </source>
</reference>
<dbReference type="AlphaFoldDB" id="A0A9N8VNA4"/>
<dbReference type="OrthoDB" id="10451311at2759"/>
<evidence type="ECO:0000313" key="3">
    <source>
        <dbReference type="Proteomes" id="UP000789508"/>
    </source>
</evidence>
<keyword evidence="3" id="KW-1185">Reference proteome</keyword>
<sequence length="175" mass="18401">MTQQSETPSQSSNMESTVTTTPPNYRSSTSSSSSDIIISQDQKIALLHQDLLEVQKALILTQSNLLDASASILKNSASNAINSTTSAANTTGFGLSTYQAFVGAGTHGTRERANSTSAASAFLKSGLGNHETPVRSATNNPNSNLANRTNNDIMMNPAAAVFNPNLGDETAKYPF</sequence>
<feature type="region of interest" description="Disordered" evidence="1">
    <location>
        <begin position="127"/>
        <end position="150"/>
    </location>
</feature>
<evidence type="ECO:0000313" key="2">
    <source>
        <dbReference type="EMBL" id="CAG8455147.1"/>
    </source>
</evidence>